<dbReference type="GO" id="GO:0015293">
    <property type="term" value="F:symporter activity"/>
    <property type="evidence" value="ECO:0007669"/>
    <property type="project" value="UniProtKB-KW"/>
</dbReference>
<dbReference type="PRINTS" id="PR00173">
    <property type="entry name" value="EDTRNSPORT"/>
</dbReference>
<keyword evidence="2" id="KW-0813">Transport</keyword>
<dbReference type="AlphaFoldDB" id="A0A1B9AUQ3"/>
<keyword evidence="6 8" id="KW-1133">Transmembrane helix</keyword>
<evidence type="ECO:0000313" key="10">
    <source>
        <dbReference type="Proteomes" id="UP000092578"/>
    </source>
</evidence>
<evidence type="ECO:0000256" key="8">
    <source>
        <dbReference type="SAM" id="Phobius"/>
    </source>
</evidence>
<dbReference type="RefSeq" id="WP_065410868.1">
    <property type="nucleotide sequence ID" value="NZ_MAYT01000023.1"/>
</dbReference>
<proteinExistence type="predicted"/>
<evidence type="ECO:0000256" key="1">
    <source>
        <dbReference type="ARBA" id="ARBA00004651"/>
    </source>
</evidence>
<organism evidence="9 10">
    <name type="scientific">Pseudobacillus wudalianchiensis</name>
    <dbReference type="NCBI Taxonomy" id="1743143"/>
    <lineage>
        <taxon>Bacteria</taxon>
        <taxon>Bacillati</taxon>
        <taxon>Bacillota</taxon>
        <taxon>Bacilli</taxon>
        <taxon>Bacillales</taxon>
        <taxon>Bacillaceae</taxon>
        <taxon>Pseudobacillus</taxon>
    </lineage>
</organism>
<dbReference type="PANTHER" id="PTHR42865">
    <property type="entry name" value="PROTON/GLUTAMATE-ASPARTATE SYMPORTER"/>
    <property type="match status" value="1"/>
</dbReference>
<feature type="transmembrane region" description="Helical" evidence="8">
    <location>
        <begin position="327"/>
        <end position="344"/>
    </location>
</feature>
<keyword evidence="7 8" id="KW-0472">Membrane</keyword>
<feature type="transmembrane region" description="Helical" evidence="8">
    <location>
        <begin position="7"/>
        <end position="25"/>
    </location>
</feature>
<evidence type="ECO:0000313" key="9">
    <source>
        <dbReference type="EMBL" id="OCA87428.1"/>
    </source>
</evidence>
<evidence type="ECO:0000256" key="2">
    <source>
        <dbReference type="ARBA" id="ARBA00022448"/>
    </source>
</evidence>
<dbReference type="GO" id="GO:0005886">
    <property type="term" value="C:plasma membrane"/>
    <property type="evidence" value="ECO:0007669"/>
    <property type="project" value="UniProtKB-SubCell"/>
</dbReference>
<accession>A0A1B9AUQ3</accession>
<dbReference type="SUPFAM" id="SSF118215">
    <property type="entry name" value="Proton glutamate symport protein"/>
    <property type="match status" value="1"/>
</dbReference>
<comment type="subcellular location">
    <subcellularLocation>
        <location evidence="1">Cell membrane</location>
        <topology evidence="1">Multi-pass membrane protein</topology>
    </subcellularLocation>
</comment>
<feature type="transmembrane region" description="Helical" evidence="8">
    <location>
        <begin position="350"/>
        <end position="372"/>
    </location>
</feature>
<dbReference type="InterPro" id="IPR036458">
    <property type="entry name" value="Na:dicarbo_symporter_sf"/>
</dbReference>
<feature type="transmembrane region" description="Helical" evidence="8">
    <location>
        <begin position="217"/>
        <end position="241"/>
    </location>
</feature>
<comment type="caution">
    <text evidence="9">The sequence shown here is derived from an EMBL/GenBank/DDBJ whole genome shotgun (WGS) entry which is preliminary data.</text>
</comment>
<feature type="transmembrane region" description="Helical" evidence="8">
    <location>
        <begin position="183"/>
        <end position="205"/>
    </location>
</feature>
<feature type="transmembrane region" description="Helical" evidence="8">
    <location>
        <begin position="80"/>
        <end position="102"/>
    </location>
</feature>
<keyword evidence="10" id="KW-1185">Reference proteome</keyword>
<keyword evidence="5" id="KW-0769">Symport</keyword>
<evidence type="ECO:0000256" key="4">
    <source>
        <dbReference type="ARBA" id="ARBA00022692"/>
    </source>
</evidence>
<dbReference type="InterPro" id="IPR001991">
    <property type="entry name" value="Na-dicarboxylate_symporter"/>
</dbReference>
<dbReference type="FunFam" id="1.10.3860.10:FF:000001">
    <property type="entry name" value="C4-dicarboxylate transport protein"/>
    <property type="match status" value="1"/>
</dbReference>
<dbReference type="EMBL" id="MAYT01000023">
    <property type="protein sequence ID" value="OCA87428.1"/>
    <property type="molecule type" value="Genomic_DNA"/>
</dbReference>
<name>A0A1B9AUQ3_9BACI</name>
<keyword evidence="4 8" id="KW-0812">Transmembrane</keyword>
<feature type="transmembrane region" description="Helical" evidence="8">
    <location>
        <begin position="45"/>
        <end position="68"/>
    </location>
</feature>
<evidence type="ECO:0000256" key="3">
    <source>
        <dbReference type="ARBA" id="ARBA00022475"/>
    </source>
</evidence>
<dbReference type="GO" id="GO:0006835">
    <property type="term" value="P:dicarboxylic acid transport"/>
    <property type="evidence" value="ECO:0007669"/>
    <property type="project" value="TreeGrafter"/>
</dbReference>
<reference evidence="10" key="1">
    <citation type="submission" date="2016-05" db="EMBL/GenBank/DDBJ databases">
        <authorList>
            <person name="Liu B."/>
            <person name="Wang J."/>
            <person name="Zhu Y."/>
            <person name="Liu G."/>
            <person name="Chen Q."/>
            <person name="Chen Z."/>
            <person name="Lan J."/>
            <person name="Che J."/>
            <person name="Ge C."/>
            <person name="Shi H."/>
            <person name="Pan Z."/>
            <person name="Liu X."/>
        </authorList>
    </citation>
    <scope>NUCLEOTIDE SEQUENCE [LARGE SCALE GENOMIC DNA]</scope>
    <source>
        <strain evidence="10">FJAT-27215</strain>
    </source>
</reference>
<keyword evidence="3" id="KW-1003">Cell membrane</keyword>
<evidence type="ECO:0000256" key="6">
    <source>
        <dbReference type="ARBA" id="ARBA00022989"/>
    </source>
</evidence>
<evidence type="ECO:0000256" key="5">
    <source>
        <dbReference type="ARBA" id="ARBA00022847"/>
    </source>
</evidence>
<dbReference type="Gene3D" id="1.10.3860.10">
    <property type="entry name" value="Sodium:dicarboxylate symporter"/>
    <property type="match status" value="1"/>
</dbReference>
<protein>
    <submittedName>
        <fullName evidence="9">Sodium:dicarboxylate symporter</fullName>
    </submittedName>
</protein>
<gene>
    <name evidence="9" type="ORF">A8F95_09370</name>
</gene>
<evidence type="ECO:0000256" key="7">
    <source>
        <dbReference type="ARBA" id="ARBA00023136"/>
    </source>
</evidence>
<feature type="transmembrane region" description="Helical" evidence="8">
    <location>
        <begin position="146"/>
        <end position="163"/>
    </location>
</feature>
<dbReference type="PANTHER" id="PTHR42865:SF7">
    <property type="entry name" value="PROTON_GLUTAMATE-ASPARTATE SYMPORTER"/>
    <property type="match status" value="1"/>
</dbReference>
<dbReference type="Proteomes" id="UP000092578">
    <property type="component" value="Unassembled WGS sequence"/>
</dbReference>
<sequence length="411" mass="43129">MKLTGKIIIALIAGAIVGLMLNLFAPGAYKVLDPYLFTPLGRIFLNLISMLVVPIVFLSIILGAAGLGDPKKLGRIGLKTISYFLITTTIAIIIGLIIAGVVQPGEAGEFDVKNAEFSAEEAPPVGETLLNIIPKNPLAAMTEGNMLQIIAFALFIGLALTALGEKTKGILNLVEQGNDLMMYLVGFVMRFAPYGTFGLLASAIGSQGWTAIRAMGVYMICVLAALFIHGILTYGGTILLLAKKSPLWFFKNFAPAMSVAFSTSSSNATLPISMEVAQKRLNVPKSVSSFVQPLGATINMDGTAIMQGVATIFIAQVYNIDLTMGELATVVLTAVLASIGTAGVPGVGLIMLAMVLSSVGLPVEGIGLILGIDRILDMTRTAINISGDAACAVYVAETEKKRTIKAQRTGA</sequence>
<dbReference type="Pfam" id="PF00375">
    <property type="entry name" value="SDF"/>
    <property type="match status" value="1"/>
</dbReference>